<sequence length="34" mass="3888">MRICESGSDKVILITIDDFHLRIEQACETAEHIT</sequence>
<proteinExistence type="predicted"/>
<protein>
    <submittedName>
        <fullName evidence="1">Bm13306</fullName>
    </submittedName>
</protein>
<evidence type="ECO:0000313" key="1">
    <source>
        <dbReference type="EMBL" id="CDQ00456.1"/>
    </source>
</evidence>
<dbReference type="EMBL" id="LN857014">
    <property type="protein sequence ID" value="CDQ00456.1"/>
    <property type="molecule type" value="Genomic_DNA"/>
</dbReference>
<reference evidence="1" key="2">
    <citation type="submission" date="2012-12" db="EMBL/GenBank/DDBJ databases">
        <authorList>
            <consortium name="WormBase Consortium"/>
            <person name="Ghedin E."/>
            <person name="Paulini M."/>
        </authorList>
    </citation>
    <scope>NUCLEOTIDE SEQUENCE</scope>
    <source>
        <strain evidence="1">FR3</strain>
    </source>
</reference>
<name>A0A1I9G4X2_BRUMA</name>
<reference evidence="1" key="1">
    <citation type="journal article" date="2007" name="Science">
        <title>Draft genome of the filarial nematode parasite Brugia malayi.</title>
        <authorList>
            <person name="Ghedin E."/>
            <person name="Wang S."/>
            <person name="Spiro D."/>
            <person name="Caler E."/>
            <person name="Zhao Q."/>
            <person name="Crabtree J."/>
            <person name="Allen J.E."/>
            <person name="Delcher A.L."/>
            <person name="Guiliano D.B."/>
            <person name="Miranda-Saavedra D."/>
            <person name="Angiuoli S.V."/>
            <person name="Creasy T."/>
            <person name="Amedeo P."/>
            <person name="Haas B."/>
            <person name="El-Sayed N.M."/>
            <person name="Wortman J.R."/>
            <person name="Feldblyum T."/>
            <person name="Tallon L."/>
            <person name="Schatz M."/>
            <person name="Shumway M."/>
            <person name="Koo H."/>
            <person name="Salzberg S.L."/>
            <person name="Schobel S."/>
            <person name="Pertea M."/>
            <person name="Pop M."/>
            <person name="White O."/>
            <person name="Barton G.J."/>
            <person name="Carlow C.K."/>
            <person name="Crawford M.J."/>
            <person name="Daub J."/>
            <person name="Dimmic M.W."/>
            <person name="Estes C.F."/>
            <person name="Foster J.M."/>
            <person name="Ganatra M."/>
            <person name="Gregory W.F."/>
            <person name="Johnson N.M."/>
            <person name="Jin J."/>
            <person name="Komuniecki R."/>
            <person name="Korf I."/>
            <person name="Kumar S."/>
            <person name="Laney S."/>
            <person name="Li B.W."/>
            <person name="Li W."/>
            <person name="Lindblom T.H."/>
            <person name="Lustigman S."/>
            <person name="Ma D."/>
            <person name="Maina C.V."/>
            <person name="Martin D.M."/>
            <person name="McCarter J.P."/>
            <person name="McReynolds L."/>
            <person name="Mitreva M."/>
            <person name="Nutman T.B."/>
            <person name="Parkinson J."/>
            <person name="Peregrin-Alvarez J.M."/>
            <person name="Poole C."/>
            <person name="Ren Q."/>
            <person name="Saunders L."/>
            <person name="Sluder A.E."/>
            <person name="Smith K."/>
            <person name="Stanke M."/>
            <person name="Unnasch T.R."/>
            <person name="Ware J."/>
            <person name="Wei A.D."/>
            <person name="Weil G."/>
            <person name="Williams D.J."/>
            <person name="Zhang Y."/>
            <person name="Williams S.A."/>
            <person name="Fraser-Liggett C."/>
            <person name="Slatko B."/>
            <person name="Blaxter M.L."/>
            <person name="Scott A.L."/>
        </authorList>
    </citation>
    <scope>NUCLEOTIDE SEQUENCE</scope>
    <source>
        <strain evidence="1">FR3</strain>
    </source>
</reference>
<dbReference type="AlphaFoldDB" id="A0A1I9G4X2"/>
<organism evidence="1">
    <name type="scientific">Brugia malayi</name>
    <name type="common">Filarial nematode worm</name>
    <dbReference type="NCBI Taxonomy" id="6279"/>
    <lineage>
        <taxon>Eukaryota</taxon>
        <taxon>Metazoa</taxon>
        <taxon>Ecdysozoa</taxon>
        <taxon>Nematoda</taxon>
        <taxon>Chromadorea</taxon>
        <taxon>Rhabditida</taxon>
        <taxon>Spirurina</taxon>
        <taxon>Spiruromorpha</taxon>
        <taxon>Filarioidea</taxon>
        <taxon>Onchocercidae</taxon>
        <taxon>Brugia</taxon>
    </lineage>
</organism>
<gene>
    <name evidence="1" type="primary">Bm13306</name>
    <name evidence="1" type="ORF">BM_Bm13306</name>
</gene>
<accession>A0A1I9G4X2</accession>